<comment type="caution">
    <text evidence="1">The sequence shown here is derived from an EMBL/GenBank/DDBJ whole genome shotgun (WGS) entry which is preliminary data.</text>
</comment>
<name>A0A926UXP9_9CYAN</name>
<evidence type="ECO:0000313" key="1">
    <source>
        <dbReference type="EMBL" id="MBD2152050.1"/>
    </source>
</evidence>
<dbReference type="Proteomes" id="UP000631421">
    <property type="component" value="Unassembled WGS sequence"/>
</dbReference>
<organism evidence="1 2">
    <name type="scientific">Pseudanabaena cinerea FACHB-1277</name>
    <dbReference type="NCBI Taxonomy" id="2949581"/>
    <lineage>
        <taxon>Bacteria</taxon>
        <taxon>Bacillati</taxon>
        <taxon>Cyanobacteriota</taxon>
        <taxon>Cyanophyceae</taxon>
        <taxon>Pseudanabaenales</taxon>
        <taxon>Pseudanabaenaceae</taxon>
        <taxon>Pseudanabaena</taxon>
        <taxon>Pseudanabaena cinerea</taxon>
    </lineage>
</organism>
<dbReference type="EMBL" id="JACJPY010000077">
    <property type="protein sequence ID" value="MBD2152050.1"/>
    <property type="molecule type" value="Genomic_DNA"/>
</dbReference>
<accession>A0A926UXP9</accession>
<evidence type="ECO:0000313" key="2">
    <source>
        <dbReference type="Proteomes" id="UP000631421"/>
    </source>
</evidence>
<sequence>MYWFLNLAIAVETHSQSPKFHLAQAPIKIAHEVKVDDEIGGTIHIDPYDRPIAGKKSRVWIALTRRGGEIVPYSSCNCQMEIQSLSDRNLKFTPDRSFSFLDRFLEQFLGLPSVSVVFPQVGRYALKLTGTAKNGSDFQPFELVFTTNVSRGS</sequence>
<dbReference type="AlphaFoldDB" id="A0A926UXP9"/>
<reference evidence="1" key="1">
    <citation type="journal article" date="2015" name="ISME J.">
        <title>Draft Genome Sequence of Streptomyces incarnatus NRRL8089, which Produces the Nucleoside Antibiotic Sinefungin.</title>
        <authorList>
            <person name="Oshima K."/>
            <person name="Hattori M."/>
            <person name="Shimizu H."/>
            <person name="Fukuda K."/>
            <person name="Nemoto M."/>
            <person name="Inagaki K."/>
            <person name="Tamura T."/>
        </authorList>
    </citation>
    <scope>NUCLEOTIDE SEQUENCE</scope>
    <source>
        <strain evidence="1">FACHB-1277</strain>
    </source>
</reference>
<keyword evidence="2" id="KW-1185">Reference proteome</keyword>
<dbReference type="RefSeq" id="WP_190352461.1">
    <property type="nucleotide sequence ID" value="NZ_JACJPY010000077.1"/>
</dbReference>
<reference evidence="1" key="2">
    <citation type="submission" date="2020-08" db="EMBL/GenBank/DDBJ databases">
        <authorList>
            <person name="Chen M."/>
            <person name="Teng W."/>
            <person name="Zhao L."/>
            <person name="Hu C."/>
            <person name="Zhou Y."/>
            <person name="Han B."/>
            <person name="Song L."/>
            <person name="Shu W."/>
        </authorList>
    </citation>
    <scope>NUCLEOTIDE SEQUENCE</scope>
    <source>
        <strain evidence="1">FACHB-1277</strain>
    </source>
</reference>
<gene>
    <name evidence="1" type="ORF">H6F44_18260</name>
</gene>
<proteinExistence type="predicted"/>
<protein>
    <submittedName>
        <fullName evidence="1">Uncharacterized protein</fullName>
    </submittedName>
</protein>